<evidence type="ECO:0000313" key="6">
    <source>
        <dbReference type="EMBL" id="GFH03026.1"/>
    </source>
</evidence>
<feature type="domain" description="HTH tetR-type" evidence="5">
    <location>
        <begin position="26"/>
        <end position="86"/>
    </location>
</feature>
<dbReference type="SUPFAM" id="SSF46689">
    <property type="entry name" value="Homeodomain-like"/>
    <property type="match status" value="1"/>
</dbReference>
<dbReference type="GO" id="GO:0003700">
    <property type="term" value="F:DNA-binding transcription factor activity"/>
    <property type="evidence" value="ECO:0007669"/>
    <property type="project" value="TreeGrafter"/>
</dbReference>
<dbReference type="PANTHER" id="PTHR30055:SF148">
    <property type="entry name" value="TETR-FAMILY TRANSCRIPTIONAL REGULATOR"/>
    <property type="match status" value="1"/>
</dbReference>
<sequence length="211" mass="23703">MTVRPEHKIRKRFYLRGWLVTRRRGAQLEDAIRSAVLQLLSERGPEGVTMEAVAAAAHTSKPVLYRRWPDRRALIRDTLLGIAASAIPSPDTGSFRGDMLAVLRAWAALFTGERAALMRSVVMAVTADPDLESTFRTDVMGWRKDQMTALLTRAVERGEVRPDCPVEVVRELGQSVLWHRLLITGDPITDELVVQLVDEVLTPVVRPYYGM</sequence>
<accession>A0A7I9ZQQ1</accession>
<dbReference type="Pfam" id="PF00440">
    <property type="entry name" value="TetR_N"/>
    <property type="match status" value="1"/>
</dbReference>
<dbReference type="SUPFAM" id="SSF48498">
    <property type="entry name" value="Tetracyclin repressor-like, C-terminal domain"/>
    <property type="match status" value="1"/>
</dbReference>
<dbReference type="InterPro" id="IPR001647">
    <property type="entry name" value="HTH_TetR"/>
</dbReference>
<evidence type="ECO:0000256" key="3">
    <source>
        <dbReference type="ARBA" id="ARBA00023163"/>
    </source>
</evidence>
<dbReference type="InterPro" id="IPR009057">
    <property type="entry name" value="Homeodomain-like_sf"/>
</dbReference>
<dbReference type="Pfam" id="PF16859">
    <property type="entry name" value="TetR_C_11"/>
    <property type="match status" value="1"/>
</dbReference>
<name>A0A7I9ZQQ1_9MYCO</name>
<organism evidence="6 7">
    <name type="scientific">Mycolicibacterium hippocampi</name>
    <dbReference type="NCBI Taxonomy" id="659824"/>
    <lineage>
        <taxon>Bacteria</taxon>
        <taxon>Bacillati</taxon>
        <taxon>Actinomycetota</taxon>
        <taxon>Actinomycetes</taxon>
        <taxon>Mycobacteriales</taxon>
        <taxon>Mycobacteriaceae</taxon>
        <taxon>Mycolicibacterium</taxon>
    </lineage>
</organism>
<comment type="caution">
    <text evidence="6">The sequence shown here is derived from an EMBL/GenBank/DDBJ whole genome shotgun (WGS) entry which is preliminary data.</text>
</comment>
<dbReference type="GO" id="GO:0000976">
    <property type="term" value="F:transcription cis-regulatory region binding"/>
    <property type="evidence" value="ECO:0007669"/>
    <property type="project" value="TreeGrafter"/>
</dbReference>
<keyword evidence="3" id="KW-0804">Transcription</keyword>
<keyword evidence="7" id="KW-1185">Reference proteome</keyword>
<gene>
    <name evidence="6" type="ORF">MHIP_35090</name>
</gene>
<evidence type="ECO:0000313" key="7">
    <source>
        <dbReference type="Proteomes" id="UP000465304"/>
    </source>
</evidence>
<dbReference type="Gene3D" id="1.10.10.60">
    <property type="entry name" value="Homeodomain-like"/>
    <property type="match status" value="1"/>
</dbReference>
<dbReference type="InterPro" id="IPR036271">
    <property type="entry name" value="Tet_transcr_reg_TetR-rel_C_sf"/>
</dbReference>
<protein>
    <submittedName>
        <fullName evidence="6">TetR family transcriptional regulator</fullName>
    </submittedName>
</protein>
<evidence type="ECO:0000256" key="4">
    <source>
        <dbReference type="PROSITE-ProRule" id="PRU00335"/>
    </source>
</evidence>
<evidence type="ECO:0000256" key="1">
    <source>
        <dbReference type="ARBA" id="ARBA00023015"/>
    </source>
</evidence>
<dbReference type="InterPro" id="IPR050109">
    <property type="entry name" value="HTH-type_TetR-like_transc_reg"/>
</dbReference>
<evidence type="ECO:0000259" key="5">
    <source>
        <dbReference type="PROSITE" id="PS50977"/>
    </source>
</evidence>
<evidence type="ECO:0000256" key="2">
    <source>
        <dbReference type="ARBA" id="ARBA00023125"/>
    </source>
</evidence>
<dbReference type="EMBL" id="BLLB01000002">
    <property type="protein sequence ID" value="GFH03026.1"/>
    <property type="molecule type" value="Genomic_DNA"/>
</dbReference>
<feature type="DNA-binding region" description="H-T-H motif" evidence="4">
    <location>
        <begin position="49"/>
        <end position="68"/>
    </location>
</feature>
<dbReference type="InterPro" id="IPR011075">
    <property type="entry name" value="TetR_C"/>
</dbReference>
<reference evidence="6 7" key="1">
    <citation type="journal article" date="2019" name="Emerg. Microbes Infect.">
        <title>Comprehensive subspecies identification of 175 nontuberculous mycobacteria species based on 7547 genomic profiles.</title>
        <authorList>
            <person name="Matsumoto Y."/>
            <person name="Kinjo T."/>
            <person name="Motooka D."/>
            <person name="Nabeya D."/>
            <person name="Jung N."/>
            <person name="Uechi K."/>
            <person name="Horii T."/>
            <person name="Iida T."/>
            <person name="Fujita J."/>
            <person name="Nakamura S."/>
        </authorList>
    </citation>
    <scope>NUCLEOTIDE SEQUENCE [LARGE SCALE GENOMIC DNA]</scope>
    <source>
        <strain evidence="6 7">JCM 30996</strain>
    </source>
</reference>
<dbReference type="PANTHER" id="PTHR30055">
    <property type="entry name" value="HTH-TYPE TRANSCRIPTIONAL REGULATOR RUTR"/>
    <property type="match status" value="1"/>
</dbReference>
<proteinExistence type="predicted"/>
<keyword evidence="1" id="KW-0805">Transcription regulation</keyword>
<dbReference type="PROSITE" id="PS50977">
    <property type="entry name" value="HTH_TETR_2"/>
    <property type="match status" value="1"/>
</dbReference>
<keyword evidence="2 4" id="KW-0238">DNA-binding</keyword>
<dbReference type="Proteomes" id="UP000465304">
    <property type="component" value="Unassembled WGS sequence"/>
</dbReference>
<dbReference type="Gene3D" id="1.10.357.10">
    <property type="entry name" value="Tetracycline Repressor, domain 2"/>
    <property type="match status" value="1"/>
</dbReference>
<dbReference type="AlphaFoldDB" id="A0A7I9ZQQ1"/>